<dbReference type="InterPro" id="IPR016300">
    <property type="entry name" value="ATPase_ArsA/GET3"/>
</dbReference>
<accession>E1RCN9</accession>
<dbReference type="eggNOG" id="COG0003">
    <property type="taxonomic scope" value="Bacteria"/>
</dbReference>
<dbReference type="KEGG" id="ssm:Spirs_0985"/>
<dbReference type="InterPro" id="IPR027417">
    <property type="entry name" value="P-loop_NTPase"/>
</dbReference>
<dbReference type="CDD" id="cd02035">
    <property type="entry name" value="ArsA"/>
    <property type="match status" value="1"/>
</dbReference>
<name>E1RCN9_SEDSS</name>
<dbReference type="InterPro" id="IPR025723">
    <property type="entry name" value="ArsA/GET3_ATPase-like"/>
</dbReference>
<dbReference type="Gene3D" id="3.40.50.300">
    <property type="entry name" value="P-loop containing nucleotide triphosphate hydrolases"/>
    <property type="match status" value="1"/>
</dbReference>
<dbReference type="OrthoDB" id="9780677at2"/>
<protein>
    <recommendedName>
        <fullName evidence="3">arsenite-transporting ATPase</fullName>
        <ecNumber evidence="3">7.3.2.7</ecNumber>
    </recommendedName>
</protein>
<dbReference type="SUPFAM" id="SSF52540">
    <property type="entry name" value="P-loop containing nucleoside triphosphate hydrolases"/>
    <property type="match status" value="1"/>
</dbReference>
<organism evidence="5 6">
    <name type="scientific">Sediminispirochaeta smaragdinae (strain DSM 11293 / JCM 15392 / SEBR 4228)</name>
    <name type="common">Spirochaeta smaragdinae</name>
    <dbReference type="NCBI Taxonomy" id="573413"/>
    <lineage>
        <taxon>Bacteria</taxon>
        <taxon>Pseudomonadati</taxon>
        <taxon>Spirochaetota</taxon>
        <taxon>Spirochaetia</taxon>
        <taxon>Spirochaetales</taxon>
        <taxon>Spirochaetaceae</taxon>
        <taxon>Sediminispirochaeta</taxon>
    </lineage>
</organism>
<feature type="domain" description="ArsA/GET3 Anion-transporting ATPase-like" evidence="4">
    <location>
        <begin position="4"/>
        <end position="250"/>
    </location>
</feature>
<evidence type="ECO:0000259" key="4">
    <source>
        <dbReference type="Pfam" id="PF02374"/>
    </source>
</evidence>
<evidence type="ECO:0000313" key="6">
    <source>
        <dbReference type="Proteomes" id="UP000002318"/>
    </source>
</evidence>
<evidence type="ECO:0000256" key="3">
    <source>
        <dbReference type="ARBA" id="ARBA00066752"/>
    </source>
</evidence>
<comment type="catalytic activity">
    <reaction evidence="2">
        <text>arsenite(in) + ATP + H2O = arsenite(out) + ADP + phosphate + H(+)</text>
        <dbReference type="Rhea" id="RHEA:11348"/>
        <dbReference type="ChEBI" id="CHEBI:15377"/>
        <dbReference type="ChEBI" id="CHEBI:15378"/>
        <dbReference type="ChEBI" id="CHEBI:29242"/>
        <dbReference type="ChEBI" id="CHEBI:30616"/>
        <dbReference type="ChEBI" id="CHEBI:43474"/>
        <dbReference type="ChEBI" id="CHEBI:456216"/>
        <dbReference type="EC" id="7.3.2.7"/>
    </reaction>
</comment>
<dbReference type="PANTHER" id="PTHR10803:SF3">
    <property type="entry name" value="ATPASE GET3"/>
    <property type="match status" value="1"/>
</dbReference>
<dbReference type="Pfam" id="PF02374">
    <property type="entry name" value="ArsA_ATPase"/>
    <property type="match status" value="1"/>
</dbReference>
<evidence type="ECO:0000313" key="5">
    <source>
        <dbReference type="EMBL" id="ADK80119.1"/>
    </source>
</evidence>
<evidence type="ECO:0000256" key="1">
    <source>
        <dbReference type="ARBA" id="ARBA00011040"/>
    </source>
</evidence>
<gene>
    <name evidence="5" type="ordered locus">Spirs_0985</name>
</gene>
<comment type="similarity">
    <text evidence="1">Belongs to the arsA ATPase family.</text>
</comment>
<keyword evidence="6" id="KW-1185">Reference proteome</keyword>
<evidence type="ECO:0000256" key="2">
    <source>
        <dbReference type="ARBA" id="ARBA00052296"/>
    </source>
</evidence>
<dbReference type="RefSeq" id="WP_013253583.1">
    <property type="nucleotide sequence ID" value="NC_014364.1"/>
</dbReference>
<dbReference type="GO" id="GO:0005524">
    <property type="term" value="F:ATP binding"/>
    <property type="evidence" value="ECO:0007669"/>
    <property type="project" value="InterPro"/>
</dbReference>
<sequence>MPRYHIFVGKGGVGKSTCSCLEALRLASSQRKTLLDSMDPAHNLHDIFRTELGAKGKKILPTLTVRESDTSQKGREYMAEIRGELKNLYHYQQALNIDKYFNLLKFAPGMEEYAALLILQRCFDERRYDELVIDTPPTALTMKMLALPGVNLHWIHHLKAMREEILLKKNRVAEIHSESSIDRDHDPIFSRLVRMQKRYDTLLSLLCDQEQTEIVLVLNEDELSFSESLLIKRQLAGFGMEIGRIIVNKYTGRGDWTGRVAEAFPNVTILQNPLADGPLTGITVLNEHLSKLA</sequence>
<dbReference type="EMBL" id="CP002116">
    <property type="protein sequence ID" value="ADK80119.1"/>
    <property type="molecule type" value="Genomic_DNA"/>
</dbReference>
<dbReference type="PANTHER" id="PTHR10803">
    <property type="entry name" value="ARSENICAL PUMP-DRIVING ATPASE ARSENITE-TRANSLOCATING ATPASE"/>
    <property type="match status" value="1"/>
</dbReference>
<reference evidence="5 6" key="1">
    <citation type="journal article" date="2010" name="Stand. Genomic Sci.">
        <title>Complete genome sequence of Spirochaeta smaragdinae type strain (SEBR 4228).</title>
        <authorList>
            <person name="Mavromatis K."/>
            <person name="Yasawong M."/>
            <person name="Chertkov O."/>
            <person name="Lapidus A."/>
            <person name="Lucas S."/>
            <person name="Nolan M."/>
            <person name="Del Rio T.G."/>
            <person name="Tice H."/>
            <person name="Cheng J.F."/>
            <person name="Pitluck S."/>
            <person name="Liolios K."/>
            <person name="Ivanova N."/>
            <person name="Tapia R."/>
            <person name="Han C."/>
            <person name="Bruce D."/>
            <person name="Goodwin L."/>
            <person name="Pati A."/>
            <person name="Chen A."/>
            <person name="Palaniappan K."/>
            <person name="Land M."/>
            <person name="Hauser L."/>
            <person name="Chang Y.J."/>
            <person name="Jeffries C.D."/>
            <person name="Detter J.C."/>
            <person name="Rohde M."/>
            <person name="Brambilla E."/>
            <person name="Spring S."/>
            <person name="Goker M."/>
            <person name="Sikorski J."/>
            <person name="Woyke T."/>
            <person name="Bristow J."/>
            <person name="Eisen J.A."/>
            <person name="Markowitz V."/>
            <person name="Hugenholtz P."/>
            <person name="Klenk H.P."/>
            <person name="Kyrpides N.C."/>
        </authorList>
    </citation>
    <scope>NUCLEOTIDE SEQUENCE [LARGE SCALE GENOMIC DNA]</scope>
    <source>
        <strain evidence="6">DSM 11293 / JCM 15392 / SEBR 4228</strain>
    </source>
</reference>
<dbReference type="GO" id="GO:0015446">
    <property type="term" value="F:ATPase-coupled arsenite transmembrane transporter activity"/>
    <property type="evidence" value="ECO:0007669"/>
    <property type="project" value="UniProtKB-EC"/>
</dbReference>
<proteinExistence type="inferred from homology"/>
<dbReference type="Proteomes" id="UP000002318">
    <property type="component" value="Chromosome"/>
</dbReference>
<dbReference type="GO" id="GO:0016887">
    <property type="term" value="F:ATP hydrolysis activity"/>
    <property type="evidence" value="ECO:0007669"/>
    <property type="project" value="InterPro"/>
</dbReference>
<dbReference type="STRING" id="573413.Spirs_0985"/>
<dbReference type="EC" id="7.3.2.7" evidence="3"/>
<dbReference type="AlphaFoldDB" id="E1RCN9"/>
<dbReference type="NCBIfam" id="TIGR00345">
    <property type="entry name" value="GET3_arsA_TRC40"/>
    <property type="match status" value="1"/>
</dbReference>
<keyword evidence="5" id="KW-0378">Hydrolase</keyword>
<dbReference type="HOGENOM" id="CLU_040761_4_0_12"/>